<evidence type="ECO:0000259" key="1">
    <source>
        <dbReference type="Pfam" id="PF05239"/>
    </source>
</evidence>
<proteinExistence type="predicted"/>
<evidence type="ECO:0000313" key="2">
    <source>
        <dbReference type="EMBL" id="PWI57692.1"/>
    </source>
</evidence>
<reference evidence="2 3" key="1">
    <citation type="submission" date="2016-11" db="EMBL/GenBank/DDBJ databases">
        <title>Comparative genomics of Acidibacillus ferroxidans species.</title>
        <authorList>
            <person name="Oliveira G."/>
            <person name="Nunes G."/>
            <person name="Oliveira R."/>
            <person name="Araujo F."/>
            <person name="Salim A."/>
            <person name="Scholte L."/>
            <person name="Morais D."/>
            <person name="Nancucheo I."/>
            <person name="Johnson D.B."/>
            <person name="Grail B."/>
            <person name="Bittencourt J."/>
            <person name="Valadares R."/>
        </authorList>
    </citation>
    <scope>NUCLEOTIDE SEQUENCE [LARGE SCALE GENOMIC DNA]</scope>
    <source>
        <strain evidence="2 3">Y002</strain>
    </source>
</reference>
<dbReference type="PANTHER" id="PTHR40061">
    <property type="entry name" value="SPORULATION PROTEIN YLMC-RELATED"/>
    <property type="match status" value="1"/>
</dbReference>
<dbReference type="EMBL" id="MPDK01000009">
    <property type="protein sequence ID" value="PWI57692.1"/>
    <property type="molecule type" value="Genomic_DNA"/>
</dbReference>
<gene>
    <name evidence="2" type="ORF">BM613_06805</name>
</gene>
<name>A0A2U3D8T8_SULT2</name>
<dbReference type="PANTHER" id="PTHR40061:SF1">
    <property type="entry name" value="SPORULATION PROTEIN YLMC-RELATED"/>
    <property type="match status" value="1"/>
</dbReference>
<dbReference type="Gene3D" id="2.30.30.240">
    <property type="entry name" value="PRC-barrel domain"/>
    <property type="match status" value="1"/>
</dbReference>
<dbReference type="Proteomes" id="UP000245380">
    <property type="component" value="Unassembled WGS sequence"/>
</dbReference>
<sequence length="97" mass="10445">MRASELQAKDVVNIVDGRKLGAIGDLDIDLETGLIRSMIIPQSGRFFGLMGGGEEVVIPWTQIVKIGSDVVLVDLRQGLLESQELQGSRSSARSSGY</sequence>
<dbReference type="InterPro" id="IPR014238">
    <property type="entry name" value="Spore_YlmC/YmxH"/>
</dbReference>
<keyword evidence="3" id="KW-1185">Reference proteome</keyword>
<dbReference type="RefSeq" id="WP_109430436.1">
    <property type="nucleotide sequence ID" value="NZ_MPDK01000009.1"/>
</dbReference>
<accession>A0A2U3D8T8</accession>
<dbReference type="AlphaFoldDB" id="A0A2U3D8T8"/>
<comment type="caution">
    <text evidence="2">The sequence shown here is derived from an EMBL/GenBank/DDBJ whole genome shotgun (WGS) entry which is preliminary data.</text>
</comment>
<feature type="domain" description="PRC-barrel" evidence="1">
    <location>
        <begin position="1"/>
        <end position="79"/>
    </location>
</feature>
<dbReference type="InterPro" id="IPR011033">
    <property type="entry name" value="PRC_barrel-like_sf"/>
</dbReference>
<dbReference type="Pfam" id="PF05239">
    <property type="entry name" value="PRC"/>
    <property type="match status" value="1"/>
</dbReference>
<dbReference type="OrthoDB" id="6024937at2"/>
<dbReference type="InterPro" id="IPR027275">
    <property type="entry name" value="PRC-brl_dom"/>
</dbReference>
<protein>
    <recommendedName>
        <fullName evidence="1">PRC-barrel domain-containing protein</fullName>
    </recommendedName>
</protein>
<evidence type="ECO:0000313" key="3">
    <source>
        <dbReference type="Proteomes" id="UP000245380"/>
    </source>
</evidence>
<organism evidence="2 3">
    <name type="scientific">Sulfoacidibacillus thermotolerans</name>
    <name type="common">Acidibacillus sulfuroxidans</name>
    <dbReference type="NCBI Taxonomy" id="1765684"/>
    <lineage>
        <taxon>Bacteria</taxon>
        <taxon>Bacillati</taxon>
        <taxon>Bacillota</taxon>
        <taxon>Bacilli</taxon>
        <taxon>Bacillales</taxon>
        <taxon>Alicyclobacillaceae</taxon>
        <taxon>Sulfoacidibacillus</taxon>
    </lineage>
</organism>
<dbReference type="SUPFAM" id="SSF50346">
    <property type="entry name" value="PRC-barrel domain"/>
    <property type="match status" value="1"/>
</dbReference>
<dbReference type="NCBIfam" id="TIGR02888">
    <property type="entry name" value="spore_YlmC_YmxH"/>
    <property type="match status" value="1"/>
</dbReference>